<proteinExistence type="predicted"/>
<evidence type="ECO:0000313" key="2">
    <source>
        <dbReference type="Proteomes" id="UP000694545"/>
    </source>
</evidence>
<name>A0A8D2L462_VARKO</name>
<evidence type="ECO:0000313" key="1">
    <source>
        <dbReference type="Ensembl" id="ENSVKKP00000016363.1"/>
    </source>
</evidence>
<accession>A0A8D2L462</accession>
<reference evidence="1" key="1">
    <citation type="submission" date="2025-08" db="UniProtKB">
        <authorList>
            <consortium name="Ensembl"/>
        </authorList>
    </citation>
    <scope>IDENTIFICATION</scope>
</reference>
<protein>
    <submittedName>
        <fullName evidence="1">Uncharacterized protein</fullName>
    </submittedName>
</protein>
<reference evidence="1" key="2">
    <citation type="submission" date="2025-09" db="UniProtKB">
        <authorList>
            <consortium name="Ensembl"/>
        </authorList>
    </citation>
    <scope>IDENTIFICATION</scope>
</reference>
<keyword evidence="2" id="KW-1185">Reference proteome</keyword>
<dbReference type="Ensembl" id="ENSVKKT00000016760.1">
    <property type="protein sequence ID" value="ENSVKKP00000016363.1"/>
    <property type="gene ID" value="ENSVKKG00000011167.1"/>
</dbReference>
<organism evidence="1 2">
    <name type="scientific">Varanus komodoensis</name>
    <name type="common">Komodo dragon</name>
    <dbReference type="NCBI Taxonomy" id="61221"/>
    <lineage>
        <taxon>Eukaryota</taxon>
        <taxon>Metazoa</taxon>
        <taxon>Chordata</taxon>
        <taxon>Craniata</taxon>
        <taxon>Vertebrata</taxon>
        <taxon>Euteleostomi</taxon>
        <taxon>Lepidosauria</taxon>
        <taxon>Squamata</taxon>
        <taxon>Bifurcata</taxon>
        <taxon>Unidentata</taxon>
        <taxon>Episquamata</taxon>
        <taxon>Toxicofera</taxon>
        <taxon>Anguimorpha</taxon>
        <taxon>Paleoanguimorpha</taxon>
        <taxon>Varanoidea</taxon>
        <taxon>Varanidae</taxon>
        <taxon>Varanus</taxon>
    </lineage>
</organism>
<dbReference type="Proteomes" id="UP000694545">
    <property type="component" value="Unplaced"/>
</dbReference>
<sequence length="116" mass="12441">MYYRVNILFLSGQFFSLCFFKFGNVMTMNLTLSLTVISTSLARASFQCLALRGVVLSGKGTGQGLAVTLRSVQALDGSVESCESRARTSRPVLLSCNIAVTHWKLAGIGDNSNSAP</sequence>
<dbReference type="AlphaFoldDB" id="A0A8D2L462"/>